<keyword evidence="3 7" id="KW-0812">Transmembrane</keyword>
<keyword evidence="5 7" id="KW-0472">Membrane</keyword>
<dbReference type="Pfam" id="PF02706">
    <property type="entry name" value="Wzz"/>
    <property type="match status" value="1"/>
</dbReference>
<name>A0A1H3XZ04_9BACT</name>
<dbReference type="AlphaFoldDB" id="A0A1H3XZ04"/>
<evidence type="ECO:0000313" key="10">
    <source>
        <dbReference type="Proteomes" id="UP000199656"/>
    </source>
</evidence>
<evidence type="ECO:0000259" key="8">
    <source>
        <dbReference type="Pfam" id="PF02706"/>
    </source>
</evidence>
<keyword evidence="10" id="KW-1185">Reference proteome</keyword>
<sequence length="364" mass="39883">MTQIVKKASENSTVDELSLKQLVLRLNELIGFLWKKKFIIMVFSLLGGGAGLLFAYLSPVKYKGELTFVVEENGGGAMGAYAGLASQFGIDLGGMGGGNGAFSGDNIIGLLQSRMLIEKALLVGSVEENGKKISLADLFLRFSGMKKKWAKANSTALINLTFPINSDRSKFTLLQDSVLNIIQNTVNTKMLKVEKPDKKMSFVSVTCLSSDETFSKVFVENLVSEAISLYIDTKTARNKGNVNRLQDQADSLERQLNRKTYAAAQTQDLNTNPAKQIAMVTGEVAMRDKLVLQTMYAEVIKNLELGKLAMAQETPMIQIVDKPIYPLNRQRFSKAICIVIGGVLAGVLSSVFLVLKFELKKLMA</sequence>
<dbReference type="OrthoDB" id="745212at2"/>
<evidence type="ECO:0000256" key="1">
    <source>
        <dbReference type="ARBA" id="ARBA00004651"/>
    </source>
</evidence>
<dbReference type="PANTHER" id="PTHR32309:SF13">
    <property type="entry name" value="FERRIC ENTEROBACTIN TRANSPORT PROTEIN FEPE"/>
    <property type="match status" value="1"/>
</dbReference>
<evidence type="ECO:0000313" key="9">
    <source>
        <dbReference type="EMBL" id="SEA03788.1"/>
    </source>
</evidence>
<organism evidence="9 10">
    <name type="scientific">Chitinophaga terrae</name>
    <name type="common">ex Kim and Jung 2007</name>
    <dbReference type="NCBI Taxonomy" id="408074"/>
    <lineage>
        <taxon>Bacteria</taxon>
        <taxon>Pseudomonadati</taxon>
        <taxon>Bacteroidota</taxon>
        <taxon>Chitinophagia</taxon>
        <taxon>Chitinophagales</taxon>
        <taxon>Chitinophagaceae</taxon>
        <taxon>Chitinophaga</taxon>
    </lineage>
</organism>
<gene>
    <name evidence="9" type="ORF">SAMN05660909_00544</name>
</gene>
<dbReference type="PANTHER" id="PTHR32309">
    <property type="entry name" value="TYROSINE-PROTEIN KINASE"/>
    <property type="match status" value="1"/>
</dbReference>
<feature type="transmembrane region" description="Helical" evidence="7">
    <location>
        <begin position="335"/>
        <end position="355"/>
    </location>
</feature>
<evidence type="ECO:0000256" key="2">
    <source>
        <dbReference type="ARBA" id="ARBA00022475"/>
    </source>
</evidence>
<evidence type="ECO:0000256" key="4">
    <source>
        <dbReference type="ARBA" id="ARBA00022989"/>
    </source>
</evidence>
<dbReference type="Proteomes" id="UP000199656">
    <property type="component" value="Unassembled WGS sequence"/>
</dbReference>
<keyword evidence="2" id="KW-1003">Cell membrane</keyword>
<feature type="coiled-coil region" evidence="6">
    <location>
        <begin position="235"/>
        <end position="262"/>
    </location>
</feature>
<evidence type="ECO:0000256" key="5">
    <source>
        <dbReference type="ARBA" id="ARBA00023136"/>
    </source>
</evidence>
<dbReference type="GO" id="GO:0004713">
    <property type="term" value="F:protein tyrosine kinase activity"/>
    <property type="evidence" value="ECO:0007669"/>
    <property type="project" value="TreeGrafter"/>
</dbReference>
<evidence type="ECO:0000256" key="6">
    <source>
        <dbReference type="SAM" id="Coils"/>
    </source>
</evidence>
<dbReference type="EMBL" id="FNRL01000002">
    <property type="protein sequence ID" value="SEA03788.1"/>
    <property type="molecule type" value="Genomic_DNA"/>
</dbReference>
<accession>A0A1H3XZ04</accession>
<dbReference type="GO" id="GO:0005886">
    <property type="term" value="C:plasma membrane"/>
    <property type="evidence" value="ECO:0007669"/>
    <property type="project" value="UniProtKB-SubCell"/>
</dbReference>
<dbReference type="InterPro" id="IPR003856">
    <property type="entry name" value="LPS_length_determ_N"/>
</dbReference>
<feature type="domain" description="Polysaccharide chain length determinant N-terminal" evidence="8">
    <location>
        <begin position="26"/>
        <end position="120"/>
    </location>
</feature>
<dbReference type="STRING" id="408074.SAMN05660909_00544"/>
<feature type="transmembrane region" description="Helical" evidence="7">
    <location>
        <begin position="38"/>
        <end position="57"/>
    </location>
</feature>
<dbReference type="RefSeq" id="WP_089758439.1">
    <property type="nucleotide sequence ID" value="NZ_BKAT01000010.1"/>
</dbReference>
<reference evidence="10" key="1">
    <citation type="submission" date="2016-10" db="EMBL/GenBank/DDBJ databases">
        <authorList>
            <person name="Varghese N."/>
            <person name="Submissions S."/>
        </authorList>
    </citation>
    <scope>NUCLEOTIDE SEQUENCE [LARGE SCALE GENOMIC DNA]</scope>
    <source>
        <strain evidence="10">DSM 23920</strain>
    </source>
</reference>
<keyword evidence="6" id="KW-0175">Coiled coil</keyword>
<comment type="subcellular location">
    <subcellularLocation>
        <location evidence="1">Cell membrane</location>
        <topology evidence="1">Multi-pass membrane protein</topology>
    </subcellularLocation>
</comment>
<proteinExistence type="predicted"/>
<keyword evidence="4 7" id="KW-1133">Transmembrane helix</keyword>
<evidence type="ECO:0000256" key="3">
    <source>
        <dbReference type="ARBA" id="ARBA00022692"/>
    </source>
</evidence>
<evidence type="ECO:0000256" key="7">
    <source>
        <dbReference type="SAM" id="Phobius"/>
    </source>
</evidence>
<dbReference type="InterPro" id="IPR050445">
    <property type="entry name" value="Bact_polysacc_biosynth/exp"/>
</dbReference>
<protein>
    <submittedName>
        <fullName evidence="9">Chain length determinant protein</fullName>
    </submittedName>
</protein>